<keyword evidence="2" id="KW-1185">Reference proteome</keyword>
<dbReference type="EMBL" id="DF836913">
    <property type="protein sequence ID" value="GAN11479.1"/>
    <property type="molecule type" value="Genomic_DNA"/>
</dbReference>
<dbReference type="OrthoDB" id="5588846at2759"/>
<proteinExistence type="predicted"/>
<accession>A0A0C9MVQ2</accession>
<dbReference type="Proteomes" id="UP000053815">
    <property type="component" value="Unassembled WGS sequence"/>
</dbReference>
<dbReference type="STRING" id="91626.A0A0C9MVQ2"/>
<protein>
    <submittedName>
        <fullName evidence="1">Uncharacterized protein</fullName>
    </submittedName>
</protein>
<name>A0A0C9MVQ2_9FUNG</name>
<dbReference type="InterPro" id="IPR053138">
    <property type="entry name" value="N-alpha-Ac-DABA_deacetylase"/>
</dbReference>
<gene>
    <name evidence="1" type="ORF">MAM1_0624d11042</name>
</gene>
<evidence type="ECO:0000313" key="2">
    <source>
        <dbReference type="Proteomes" id="UP000053815"/>
    </source>
</evidence>
<dbReference type="AlphaFoldDB" id="A0A0C9MVQ2"/>
<sequence>MGVMRILDHFEMYDLKNINMTEIKALVDEENLNGPPHTVLCSRGFWTGGLLEVYPGVNKLVKKGEIIARIKNMFGNVIDEYFSPCTGVVIGRSSNPVAMAGDRIVHMGVIKRTGEVLAKAAKENY</sequence>
<dbReference type="Gene3D" id="3.40.630.10">
    <property type="entry name" value="Zn peptidases"/>
    <property type="match status" value="1"/>
</dbReference>
<reference evidence="1" key="1">
    <citation type="submission" date="2014-09" db="EMBL/GenBank/DDBJ databases">
        <title>Draft genome sequence of an oleaginous Mucoromycotina fungus Mucor ambiguus NBRC6742.</title>
        <authorList>
            <person name="Takeda I."/>
            <person name="Yamane N."/>
            <person name="Morita T."/>
            <person name="Tamano K."/>
            <person name="Machida M."/>
            <person name="Baker S."/>
            <person name="Koike H."/>
        </authorList>
    </citation>
    <scope>NUCLEOTIDE SEQUENCE</scope>
    <source>
        <strain evidence="1">NBRC 6742</strain>
    </source>
</reference>
<evidence type="ECO:0000313" key="1">
    <source>
        <dbReference type="EMBL" id="GAN11479.1"/>
    </source>
</evidence>
<dbReference type="PANTHER" id="PTHR37326:SF1">
    <property type="entry name" value="BLL3975 PROTEIN"/>
    <property type="match status" value="1"/>
</dbReference>
<dbReference type="PANTHER" id="PTHR37326">
    <property type="entry name" value="BLL3975 PROTEIN"/>
    <property type="match status" value="1"/>
</dbReference>
<dbReference type="SUPFAM" id="SSF53187">
    <property type="entry name" value="Zn-dependent exopeptidases"/>
    <property type="match status" value="1"/>
</dbReference>
<organism evidence="1">
    <name type="scientific">Mucor ambiguus</name>
    <dbReference type="NCBI Taxonomy" id="91626"/>
    <lineage>
        <taxon>Eukaryota</taxon>
        <taxon>Fungi</taxon>
        <taxon>Fungi incertae sedis</taxon>
        <taxon>Mucoromycota</taxon>
        <taxon>Mucoromycotina</taxon>
        <taxon>Mucoromycetes</taxon>
        <taxon>Mucorales</taxon>
        <taxon>Mucorineae</taxon>
        <taxon>Mucoraceae</taxon>
        <taxon>Mucor</taxon>
    </lineage>
</organism>